<feature type="transmembrane region" description="Helical" evidence="1">
    <location>
        <begin position="288"/>
        <end position="306"/>
    </location>
</feature>
<protein>
    <recommendedName>
        <fullName evidence="1">Small-conductance mechanosensitive channel</fullName>
    </recommendedName>
</protein>
<dbReference type="InterPro" id="IPR008910">
    <property type="entry name" value="MSC_TM_helix"/>
</dbReference>
<dbReference type="Gene3D" id="1.10.287.1260">
    <property type="match status" value="4"/>
</dbReference>
<keyword evidence="1" id="KW-0813">Transport</keyword>
<comment type="subcellular location">
    <subcellularLocation>
        <location evidence="1">Cell inner membrane</location>
        <topology evidence="1">Multi-pass membrane protein</topology>
    </subcellularLocation>
</comment>
<comment type="caution">
    <text evidence="1">Lacks conserved residue(s) required for the propagation of feature annotation.</text>
</comment>
<dbReference type="Proteomes" id="UP000606724">
    <property type="component" value="Unassembled WGS sequence"/>
</dbReference>
<feature type="transmembrane region" description="Helical" evidence="1">
    <location>
        <begin position="372"/>
        <end position="401"/>
    </location>
</feature>
<feature type="region of interest" description="Disordered" evidence="2">
    <location>
        <begin position="539"/>
        <end position="565"/>
    </location>
</feature>
<keyword evidence="4" id="KW-1185">Reference proteome</keyword>
<dbReference type="PANTHER" id="PTHR30221:SF1">
    <property type="entry name" value="SMALL-CONDUCTANCE MECHANOSENSITIVE CHANNEL"/>
    <property type="match status" value="1"/>
</dbReference>
<comment type="function">
    <text evidence="1">Mechanosensitive channel that participates in the regulation of osmotic pressure changes within the cell, opening in response to stretch forces in the membrane lipid bilayer, without the need for other proteins. Contributes to normal resistance to hypoosmotic shock. Forms an ion channel of 1.0 nanosiemens conductance with a slight preference for anions.</text>
</comment>
<gene>
    <name evidence="3" type="ORF">H9653_10395</name>
</gene>
<feature type="transmembrane region" description="Helical" evidence="1">
    <location>
        <begin position="20"/>
        <end position="44"/>
    </location>
</feature>
<evidence type="ECO:0000313" key="3">
    <source>
        <dbReference type="EMBL" id="MBD7948415.1"/>
    </source>
</evidence>
<evidence type="ECO:0000256" key="2">
    <source>
        <dbReference type="SAM" id="MobiDB-lite"/>
    </source>
</evidence>
<proteinExistence type="inferred from homology"/>
<evidence type="ECO:0000313" key="4">
    <source>
        <dbReference type="Proteomes" id="UP000606724"/>
    </source>
</evidence>
<feature type="transmembrane region" description="Helical" evidence="1">
    <location>
        <begin position="152"/>
        <end position="173"/>
    </location>
</feature>
<keyword evidence="1" id="KW-0407">Ion channel</keyword>
<feature type="region of interest" description="Disordered" evidence="2">
    <location>
        <begin position="479"/>
        <end position="526"/>
    </location>
</feature>
<evidence type="ECO:0000256" key="1">
    <source>
        <dbReference type="RuleBase" id="RU369025"/>
    </source>
</evidence>
<keyword evidence="1" id="KW-0406">Ion transport</keyword>
<feature type="transmembrane region" description="Helical" evidence="1">
    <location>
        <begin position="343"/>
        <end position="366"/>
    </location>
</feature>
<reference evidence="3 4" key="1">
    <citation type="submission" date="2020-08" db="EMBL/GenBank/DDBJ databases">
        <title>A Genomic Blueprint of the Chicken Gut Microbiome.</title>
        <authorList>
            <person name="Gilroy R."/>
            <person name="Ravi A."/>
            <person name="Getino M."/>
            <person name="Pursley I."/>
            <person name="Horton D.L."/>
            <person name="Alikhan N.-F."/>
            <person name="Baker D."/>
            <person name="Gharbi K."/>
            <person name="Hall N."/>
            <person name="Watson M."/>
            <person name="Adriaenssens E.M."/>
            <person name="Foster-Nyarko E."/>
            <person name="Jarju S."/>
            <person name="Secka A."/>
            <person name="Antonio M."/>
            <person name="Oren A."/>
            <person name="Chaudhuri R."/>
            <person name="La Ragione R.M."/>
            <person name="Hildebrand F."/>
            <person name="Pallen M.J."/>
        </authorList>
    </citation>
    <scope>NUCLEOTIDE SEQUENCE [LARGE SCALE GENOMIC DNA]</scope>
    <source>
        <strain evidence="3 4">Sa4CVA2</strain>
    </source>
</reference>
<name>A0ABR8RKX8_9GAMM</name>
<dbReference type="RefSeq" id="WP_191692314.1">
    <property type="nucleotide sequence ID" value="NZ_JACSQR010000034.1"/>
</dbReference>
<feature type="transmembrane region" description="Helical" evidence="1">
    <location>
        <begin position="65"/>
        <end position="86"/>
    </location>
</feature>
<sequence length="593" mass="63003">MNPMYTSFNGYLGGPIGSIIGAILIFIIGWLVALGIAALVRGVLSKVNLNQRMNSSTGKSYDLEGIISKIVFWFIFIIAISGALSQLNLNSISAPFANMVNQVLTFIPNLIAAIAVGVIGWVIATVARTAINAALAKTSMDERLSAKAGVKPMSSTIADMVYWFILLVVLTMVLGQLELDGLFAPLTNMVDKIFSFIPNILIAGVVFVVGYIIAKVVRGIVTNLVSTFDVQKLASKAGLSEQNSLPNIAGSLAFLVVIIPTIIAALNALKIDVIARPATNMLNKIMEALPNIFMAAAILIVTFYVVRMVANIIKGLIENTQINQLPAKVGLQETMGDKKISDLVSYAIIFFAMLFAAIAAADLLGFEPISAIIAMFIAFGANIILGAIILFIGFWLANIIAGVVERSEQGSQFLANIVRVLIMGLVLAMGLKAMGIADSIVNLAFGLTLGAVAVAFALSFGLGGQEAAARFLRKMQDKMDRERDEEKAKSALTPNSSTQDKVAASVRENTPTAKPATTSTPDIHTDIVDTTRVNTDTINTSDINNTANTNVNNPSVNNAGVNNNVNDGSITDDDIANNNILPGSGLYDDTNNK</sequence>
<comment type="caution">
    <text evidence="3">The sequence shown here is derived from an EMBL/GenBank/DDBJ whole genome shotgun (WGS) entry which is preliminary data.</text>
</comment>
<dbReference type="NCBIfam" id="NF033912">
    <property type="entry name" value="msc"/>
    <property type="match status" value="1"/>
</dbReference>
<keyword evidence="1" id="KW-1003">Cell membrane</keyword>
<feature type="compositionally biased region" description="Low complexity" evidence="2">
    <location>
        <begin position="510"/>
        <end position="521"/>
    </location>
</feature>
<keyword evidence="1" id="KW-0997">Cell inner membrane</keyword>
<dbReference type="Pfam" id="PF05552">
    <property type="entry name" value="MS_channel_1st_1"/>
    <property type="match status" value="5"/>
</dbReference>
<organism evidence="3 4">
    <name type="scientific">Psychrobacter communis</name>
    <dbReference type="NCBI Taxonomy" id="2762238"/>
    <lineage>
        <taxon>Bacteria</taxon>
        <taxon>Pseudomonadati</taxon>
        <taxon>Pseudomonadota</taxon>
        <taxon>Gammaproteobacteria</taxon>
        <taxon>Moraxellales</taxon>
        <taxon>Moraxellaceae</taxon>
        <taxon>Psychrobacter</taxon>
    </lineage>
</organism>
<keyword evidence="1" id="KW-1133">Transmembrane helix</keyword>
<comment type="similarity">
    <text evidence="1">Belongs to the MscS (TC 1.A.23) family.</text>
</comment>
<feature type="compositionally biased region" description="Basic and acidic residues" evidence="2">
    <location>
        <begin position="479"/>
        <end position="489"/>
    </location>
</feature>
<feature type="transmembrane region" description="Helical" evidence="1">
    <location>
        <begin position="413"/>
        <end position="431"/>
    </location>
</feature>
<accession>A0ABR8RKX8</accession>
<keyword evidence="1" id="KW-0472">Membrane</keyword>
<feature type="transmembrane region" description="Helical" evidence="1">
    <location>
        <begin position="193"/>
        <end position="214"/>
    </location>
</feature>
<dbReference type="InterPro" id="IPR045275">
    <property type="entry name" value="MscS_archaea/bacteria_type"/>
</dbReference>
<keyword evidence="1" id="KW-0812">Transmembrane</keyword>
<comment type="subunit">
    <text evidence="1">Homoheptamer.</text>
</comment>
<feature type="transmembrane region" description="Helical" evidence="1">
    <location>
        <begin position="106"/>
        <end position="131"/>
    </location>
</feature>
<dbReference type="EMBL" id="JACSQR010000034">
    <property type="protein sequence ID" value="MBD7948415.1"/>
    <property type="molecule type" value="Genomic_DNA"/>
</dbReference>
<dbReference type="PANTHER" id="PTHR30221">
    <property type="entry name" value="SMALL-CONDUCTANCE MECHANOSENSITIVE CHANNEL"/>
    <property type="match status" value="1"/>
</dbReference>
<feature type="transmembrane region" description="Helical" evidence="1">
    <location>
        <begin position="248"/>
        <end position="268"/>
    </location>
</feature>
<feature type="transmembrane region" description="Helical" evidence="1">
    <location>
        <begin position="443"/>
        <end position="464"/>
    </location>
</feature>